<accession>A0A7J9FHZ6</accession>
<dbReference type="Proteomes" id="UP000593568">
    <property type="component" value="Unassembled WGS sequence"/>
</dbReference>
<sequence length="120" mass="13273">MKKLFPFLQSGGYGQRFSTVLRTASGISFSRLWMSVIIAPMTDLSVNKLWHFLITVLESPKTVNLLTPSLIPSFIACNPAYASAVNGSAIFEWVTACDARISLFSFRAIILEADLNPKRS</sequence>
<evidence type="ECO:0000313" key="1">
    <source>
        <dbReference type="EMBL" id="MBA0784919.1"/>
    </source>
</evidence>
<name>A0A7J9FHZ6_9ROSI</name>
<keyword evidence="2" id="KW-1185">Reference proteome</keyword>
<gene>
    <name evidence="1" type="ORF">Gotri_026614</name>
</gene>
<organism evidence="1 2">
    <name type="scientific">Gossypium trilobum</name>
    <dbReference type="NCBI Taxonomy" id="34281"/>
    <lineage>
        <taxon>Eukaryota</taxon>
        <taxon>Viridiplantae</taxon>
        <taxon>Streptophyta</taxon>
        <taxon>Embryophyta</taxon>
        <taxon>Tracheophyta</taxon>
        <taxon>Spermatophyta</taxon>
        <taxon>Magnoliopsida</taxon>
        <taxon>eudicotyledons</taxon>
        <taxon>Gunneridae</taxon>
        <taxon>Pentapetalae</taxon>
        <taxon>rosids</taxon>
        <taxon>malvids</taxon>
        <taxon>Malvales</taxon>
        <taxon>Malvaceae</taxon>
        <taxon>Malvoideae</taxon>
        <taxon>Gossypium</taxon>
    </lineage>
</organism>
<dbReference type="AlphaFoldDB" id="A0A7J9FHZ6"/>
<comment type="caution">
    <text evidence="1">The sequence shown here is derived from an EMBL/GenBank/DDBJ whole genome shotgun (WGS) entry which is preliminary data.</text>
</comment>
<reference evidence="1 2" key="1">
    <citation type="journal article" date="2019" name="Genome Biol. Evol.">
        <title>Insights into the evolution of the New World diploid cottons (Gossypium, subgenus Houzingenia) based on genome sequencing.</title>
        <authorList>
            <person name="Grover C.E."/>
            <person name="Arick M.A. 2nd"/>
            <person name="Thrash A."/>
            <person name="Conover J.L."/>
            <person name="Sanders W.S."/>
            <person name="Peterson D.G."/>
            <person name="Frelichowski J.E."/>
            <person name="Scheffler J.A."/>
            <person name="Scheffler B.E."/>
            <person name="Wendel J.F."/>
        </authorList>
    </citation>
    <scope>NUCLEOTIDE SEQUENCE [LARGE SCALE GENOMIC DNA]</scope>
    <source>
        <strain evidence="1">8</strain>
        <tissue evidence="1">Leaf</tissue>
    </source>
</reference>
<dbReference type="EMBL" id="JABEZW010216910">
    <property type="protein sequence ID" value="MBA0784919.1"/>
    <property type="molecule type" value="Genomic_DNA"/>
</dbReference>
<evidence type="ECO:0000313" key="2">
    <source>
        <dbReference type="Proteomes" id="UP000593568"/>
    </source>
</evidence>
<proteinExistence type="predicted"/>
<protein>
    <submittedName>
        <fullName evidence="1">Uncharacterized protein</fullName>
    </submittedName>
</protein>